<dbReference type="EMBL" id="NEVM01000002">
    <property type="protein sequence ID" value="OZI33824.1"/>
    <property type="molecule type" value="Genomic_DNA"/>
</dbReference>
<dbReference type="GO" id="GO:0044341">
    <property type="term" value="P:sodium-dependent phosphate transport"/>
    <property type="evidence" value="ECO:0007669"/>
    <property type="project" value="InterPro"/>
</dbReference>
<proteinExistence type="predicted"/>
<reference evidence="8" key="1">
    <citation type="submission" date="2017-05" db="EMBL/GenBank/DDBJ databases">
        <title>Complete and WGS of Bordetella genogroups.</title>
        <authorList>
            <person name="Spilker T."/>
            <person name="Lipuma J."/>
        </authorList>
    </citation>
    <scope>NUCLEOTIDE SEQUENCE [LARGE SCALE GENOMIC DNA]</scope>
    <source>
        <strain evidence="8">AU16122</strain>
    </source>
</reference>
<accession>A0A261S8W4</accession>
<feature type="transmembrane region" description="Helical" evidence="6">
    <location>
        <begin position="247"/>
        <end position="264"/>
    </location>
</feature>
<evidence type="ECO:0000313" key="8">
    <source>
        <dbReference type="Proteomes" id="UP000216020"/>
    </source>
</evidence>
<evidence type="ECO:0000256" key="2">
    <source>
        <dbReference type="ARBA" id="ARBA00022475"/>
    </source>
</evidence>
<dbReference type="AlphaFoldDB" id="A0A261S8W4"/>
<evidence type="ECO:0000256" key="5">
    <source>
        <dbReference type="ARBA" id="ARBA00023136"/>
    </source>
</evidence>
<dbReference type="OrthoDB" id="5778511at2"/>
<evidence type="ECO:0000313" key="7">
    <source>
        <dbReference type="EMBL" id="OZI33824.1"/>
    </source>
</evidence>
<name>A0A261S8W4_9BORD</name>
<dbReference type="NCBIfam" id="TIGR00704">
    <property type="entry name" value="NaPi_cotrn_rel"/>
    <property type="match status" value="1"/>
</dbReference>
<dbReference type="Gene3D" id="1.20.58.220">
    <property type="entry name" value="Phosphate transport system protein phou homolog 2, domain 2"/>
    <property type="match status" value="1"/>
</dbReference>
<dbReference type="GO" id="GO:0005886">
    <property type="term" value="C:plasma membrane"/>
    <property type="evidence" value="ECO:0007669"/>
    <property type="project" value="UniProtKB-SubCell"/>
</dbReference>
<dbReference type="SUPFAM" id="SSF109755">
    <property type="entry name" value="PhoU-like"/>
    <property type="match status" value="1"/>
</dbReference>
<feature type="transmembrane region" description="Helical" evidence="6">
    <location>
        <begin position="69"/>
        <end position="92"/>
    </location>
</feature>
<dbReference type="NCBIfam" id="NF037997">
    <property type="entry name" value="Na_Pi_symport"/>
    <property type="match status" value="1"/>
</dbReference>
<evidence type="ECO:0000256" key="1">
    <source>
        <dbReference type="ARBA" id="ARBA00004651"/>
    </source>
</evidence>
<comment type="subcellular location">
    <subcellularLocation>
        <location evidence="1">Cell membrane</location>
        <topology evidence="1">Multi-pass membrane protein</topology>
    </subcellularLocation>
</comment>
<dbReference type="PANTHER" id="PTHR10010:SF46">
    <property type="entry name" value="SODIUM-DEPENDENT PHOSPHATE TRANSPORT PROTEIN 2B"/>
    <property type="match status" value="1"/>
</dbReference>
<protein>
    <submittedName>
        <fullName evidence="7">Na/Pi cotransporter</fullName>
    </submittedName>
</protein>
<feature type="transmembrane region" description="Helical" evidence="6">
    <location>
        <begin position="175"/>
        <end position="198"/>
    </location>
</feature>
<keyword evidence="4 6" id="KW-1133">Transmembrane helix</keyword>
<evidence type="ECO:0000256" key="4">
    <source>
        <dbReference type="ARBA" id="ARBA00022989"/>
    </source>
</evidence>
<feature type="transmembrane region" description="Helical" evidence="6">
    <location>
        <begin position="98"/>
        <end position="122"/>
    </location>
</feature>
<feature type="transmembrane region" description="Helical" evidence="6">
    <location>
        <begin position="7"/>
        <end position="25"/>
    </location>
</feature>
<keyword evidence="5 6" id="KW-0472">Membrane</keyword>
<dbReference type="InterPro" id="IPR038078">
    <property type="entry name" value="PhoU-like_sf"/>
</dbReference>
<keyword evidence="8" id="KW-1185">Reference proteome</keyword>
<evidence type="ECO:0000256" key="3">
    <source>
        <dbReference type="ARBA" id="ARBA00022692"/>
    </source>
</evidence>
<dbReference type="InterPro" id="IPR004633">
    <property type="entry name" value="NaPi_cotrn-rel/YqeW-like"/>
</dbReference>
<keyword evidence="2" id="KW-1003">Cell membrane</keyword>
<dbReference type="InterPro" id="IPR003841">
    <property type="entry name" value="Na/Pi_transpt"/>
</dbReference>
<organism evidence="7 8">
    <name type="scientific">Bordetella genomosp. 10</name>
    <dbReference type="NCBI Taxonomy" id="1416804"/>
    <lineage>
        <taxon>Bacteria</taxon>
        <taxon>Pseudomonadati</taxon>
        <taxon>Pseudomonadota</taxon>
        <taxon>Betaproteobacteria</taxon>
        <taxon>Burkholderiales</taxon>
        <taxon>Alcaligenaceae</taxon>
        <taxon>Bordetella</taxon>
    </lineage>
</organism>
<evidence type="ECO:0000256" key="6">
    <source>
        <dbReference type="SAM" id="Phobius"/>
    </source>
</evidence>
<feature type="transmembrane region" description="Helical" evidence="6">
    <location>
        <begin position="284"/>
        <end position="304"/>
    </location>
</feature>
<dbReference type="PANTHER" id="PTHR10010">
    <property type="entry name" value="SOLUTE CARRIER FAMILY 34 SODIUM PHOSPHATE , MEMBER 2-RELATED"/>
    <property type="match status" value="1"/>
</dbReference>
<keyword evidence="3 6" id="KW-0812">Transmembrane</keyword>
<dbReference type="Pfam" id="PF02690">
    <property type="entry name" value="Na_Pi_cotrans"/>
    <property type="match status" value="2"/>
</dbReference>
<gene>
    <name evidence="7" type="ORF">CAL29_09570</name>
</gene>
<dbReference type="Proteomes" id="UP000216020">
    <property type="component" value="Unassembled WGS sequence"/>
</dbReference>
<feature type="transmembrane region" description="Helical" evidence="6">
    <location>
        <begin position="134"/>
        <end position="155"/>
    </location>
</feature>
<sequence length="557" mass="59652">MSGIITLLDFAGYVALLLWGVHMVQTGVQRAFGAALGVVLGRALGTRLRAFCAGLAITAALQSSTATGLMITGFAAGGVVALVPALAAMLGANVGTTLIVQLLSFDLTALAPILILAGVWMFRRYPPGRTRDLGRVFIGLGLLLMSLHALVELFTPFQTAPLLRTILAALATQPVAAMLLAAALTWAAHSSVAVVVLIMSMATHHLVTGPAAFAMVLGANLGTAVNPIIEGVTGDDPAARRLPLGNLLTRLAGVVAGLLVLPWVEPWMNALSQDPARAVANFHTLFNAVIALVFLPFLTPYGALLTRWLPKRADPDDPSRPHYLDEAAHDVPAVALGNASREALRMADMLQTLLLLARAGFKRDNRHRLIQARQLDGALDKLETAITLYLATLDRENMTSEDTQRMEEILAFASNIGHAGDAAYHGLLSHANKLRKQGWTLSPEQRQELDEVLGQLLGNERRTAALFVNADVRQARALAGEKERLRALEIRASEAHLEKIKSGQVEAAEVGQLYLDILRDVKAVNSHLVGAAAYPVLAKEGELLPNRLRESVNETTN</sequence>
<dbReference type="GO" id="GO:0005436">
    <property type="term" value="F:sodium:phosphate symporter activity"/>
    <property type="evidence" value="ECO:0007669"/>
    <property type="project" value="InterPro"/>
</dbReference>
<dbReference type="RefSeq" id="WP_094852832.1">
    <property type="nucleotide sequence ID" value="NZ_NEVM01000002.1"/>
</dbReference>
<comment type="caution">
    <text evidence="7">The sequence shown here is derived from an EMBL/GenBank/DDBJ whole genome shotgun (WGS) entry which is preliminary data.</text>
</comment>